<dbReference type="InterPro" id="IPR001680">
    <property type="entry name" value="WD40_rpt"/>
</dbReference>
<feature type="transmembrane region" description="Helical" evidence="6">
    <location>
        <begin position="432"/>
        <end position="453"/>
    </location>
</feature>
<keyword evidence="6" id="KW-0812">Transmembrane</keyword>
<evidence type="ECO:0000259" key="7">
    <source>
        <dbReference type="PROSITE" id="PS50089"/>
    </source>
</evidence>
<keyword evidence="1" id="KW-0479">Metal-binding</keyword>
<gene>
    <name evidence="8" type="ORF">JEQ12_008714</name>
</gene>
<dbReference type="PROSITE" id="PS00518">
    <property type="entry name" value="ZF_RING_1"/>
    <property type="match status" value="1"/>
</dbReference>
<dbReference type="Proteomes" id="UP000664991">
    <property type="component" value="Unassembled WGS sequence"/>
</dbReference>
<dbReference type="EMBL" id="JAEMGP010000002">
    <property type="protein sequence ID" value="KAG5212928.1"/>
    <property type="molecule type" value="Genomic_DNA"/>
</dbReference>
<name>A0A836ALQ7_SHEEP</name>
<feature type="repeat" description="WD" evidence="5">
    <location>
        <begin position="138"/>
        <end position="179"/>
    </location>
</feature>
<dbReference type="GO" id="GO:0008270">
    <property type="term" value="F:zinc ion binding"/>
    <property type="evidence" value="ECO:0007669"/>
    <property type="project" value="UniProtKB-KW"/>
</dbReference>
<evidence type="ECO:0000256" key="5">
    <source>
        <dbReference type="PROSITE-ProRule" id="PRU00221"/>
    </source>
</evidence>
<comment type="caution">
    <text evidence="8">The sequence shown here is derived from an EMBL/GenBank/DDBJ whole genome shotgun (WGS) entry which is preliminary data.</text>
</comment>
<dbReference type="PROSITE" id="PS50294">
    <property type="entry name" value="WD_REPEATS_REGION"/>
    <property type="match status" value="1"/>
</dbReference>
<evidence type="ECO:0000256" key="6">
    <source>
        <dbReference type="SAM" id="Phobius"/>
    </source>
</evidence>
<dbReference type="Pfam" id="PF00400">
    <property type="entry name" value="WD40"/>
    <property type="match status" value="2"/>
</dbReference>
<dbReference type="CDD" id="cd16556">
    <property type="entry name" value="RING-HC_RNF183-like"/>
    <property type="match status" value="1"/>
</dbReference>
<dbReference type="SMART" id="SM00184">
    <property type="entry name" value="RING"/>
    <property type="match status" value="1"/>
</dbReference>
<proteinExistence type="predicted"/>
<dbReference type="InterPro" id="IPR015943">
    <property type="entry name" value="WD40/YVTN_repeat-like_dom_sf"/>
</dbReference>
<sequence length="462" mass="51388">MGTQLLAATRDAAAQVPSETSSSPEGLVQALCSDGETAEQIQTQHLQIQLGLVVHTLFPLLHCAPYTVELLIFHPLFSRPDGFIEERIQTKAFQEYSPAHMDTASVVAALNSDLCVSGGKDKTVVAYNWRTGNVVKRFKGHEREITKIACIYKSSQFFSASRDKMVMMWDLQSSSQPRQQFSGHTMVVTGLTVTHLCWVPGEPYIIQTSEDKSIRLWDSRGLQVAHTFPTQQHIQTYCEVSEDGHKCVSCSSGFEGEGCEATDVSCQTPPVSGLRMAEQQGREPECPVCWNPFNNTFHTPKVLDCCHSFCVECLAHISLATPTRRLLCPLCRHPTVLASGQPVTDLPTDTAVLTLLRLEPHHVILEGHQLCLKNQPKSRYFLRQPRVYTLDLGPEPGSQAGHPQDVGPGTRPVPIPSRCSLRECFRNPHFRIFAYTMAVILCGTVLFIFSIFCTRRFFLGVG</sequence>
<feature type="domain" description="RING-type" evidence="7">
    <location>
        <begin position="286"/>
        <end position="332"/>
    </location>
</feature>
<keyword evidence="5" id="KW-0853">WD repeat</keyword>
<keyword evidence="2 4" id="KW-0863">Zinc-finger</keyword>
<evidence type="ECO:0000256" key="4">
    <source>
        <dbReference type="PROSITE-ProRule" id="PRU00175"/>
    </source>
</evidence>
<evidence type="ECO:0000256" key="3">
    <source>
        <dbReference type="ARBA" id="ARBA00022833"/>
    </source>
</evidence>
<dbReference type="PANTHER" id="PTHR19869">
    <property type="entry name" value="SPERMATID WD-REPEAT PROTEIN"/>
    <property type="match status" value="1"/>
</dbReference>
<dbReference type="AlphaFoldDB" id="A0A836ALQ7"/>
<keyword evidence="6" id="KW-0472">Membrane</keyword>
<keyword evidence="3" id="KW-0862">Zinc</keyword>
<dbReference type="SMART" id="SM00320">
    <property type="entry name" value="WD40"/>
    <property type="match status" value="3"/>
</dbReference>
<keyword evidence="6" id="KW-1133">Transmembrane helix</keyword>
<evidence type="ECO:0000313" key="8">
    <source>
        <dbReference type="EMBL" id="KAG5212928.1"/>
    </source>
</evidence>
<dbReference type="InterPro" id="IPR013083">
    <property type="entry name" value="Znf_RING/FYVE/PHD"/>
</dbReference>
<dbReference type="Gene3D" id="2.130.10.10">
    <property type="entry name" value="YVTN repeat-like/Quinoprotein amine dehydrogenase"/>
    <property type="match status" value="1"/>
</dbReference>
<feature type="repeat" description="WD" evidence="5">
    <location>
        <begin position="193"/>
        <end position="227"/>
    </location>
</feature>
<dbReference type="SUPFAM" id="SSF57850">
    <property type="entry name" value="RING/U-box"/>
    <property type="match status" value="1"/>
</dbReference>
<dbReference type="InterPro" id="IPR017907">
    <property type="entry name" value="Znf_RING_CS"/>
</dbReference>
<dbReference type="InterPro" id="IPR036322">
    <property type="entry name" value="WD40_repeat_dom_sf"/>
</dbReference>
<dbReference type="PANTHER" id="PTHR19869:SF1">
    <property type="entry name" value="WD REPEAT-CONTAINING PROTEIN 31"/>
    <property type="match status" value="1"/>
</dbReference>
<dbReference type="InterPro" id="IPR040066">
    <property type="entry name" value="WDR31"/>
</dbReference>
<evidence type="ECO:0000256" key="2">
    <source>
        <dbReference type="ARBA" id="ARBA00022771"/>
    </source>
</evidence>
<reference evidence="8 9" key="1">
    <citation type="submission" date="2020-12" db="EMBL/GenBank/DDBJ databases">
        <title>De novo assembly of Tibetan sheep genome.</title>
        <authorList>
            <person name="Li X."/>
        </authorList>
    </citation>
    <scope>NUCLEOTIDE SEQUENCE [LARGE SCALE GENOMIC DNA]</scope>
    <source>
        <tissue evidence="8">Heart</tissue>
    </source>
</reference>
<protein>
    <recommendedName>
        <fullName evidence="7">RING-type domain-containing protein</fullName>
    </recommendedName>
</protein>
<dbReference type="Pfam" id="PF13639">
    <property type="entry name" value="zf-RING_2"/>
    <property type="match status" value="1"/>
</dbReference>
<evidence type="ECO:0000313" key="9">
    <source>
        <dbReference type="Proteomes" id="UP000664991"/>
    </source>
</evidence>
<dbReference type="InterPro" id="IPR001841">
    <property type="entry name" value="Znf_RING"/>
</dbReference>
<dbReference type="Gene3D" id="3.30.40.10">
    <property type="entry name" value="Zinc/RING finger domain, C3HC4 (zinc finger)"/>
    <property type="match status" value="1"/>
</dbReference>
<evidence type="ECO:0000256" key="1">
    <source>
        <dbReference type="ARBA" id="ARBA00022723"/>
    </source>
</evidence>
<dbReference type="PROSITE" id="PS50089">
    <property type="entry name" value="ZF_RING_2"/>
    <property type="match status" value="1"/>
</dbReference>
<dbReference type="PROSITE" id="PS50082">
    <property type="entry name" value="WD_REPEATS_2"/>
    <property type="match status" value="2"/>
</dbReference>
<organism evidence="8 9">
    <name type="scientific">Ovis aries</name>
    <name type="common">Sheep</name>
    <dbReference type="NCBI Taxonomy" id="9940"/>
    <lineage>
        <taxon>Eukaryota</taxon>
        <taxon>Metazoa</taxon>
        <taxon>Chordata</taxon>
        <taxon>Craniata</taxon>
        <taxon>Vertebrata</taxon>
        <taxon>Euteleostomi</taxon>
        <taxon>Mammalia</taxon>
        <taxon>Eutheria</taxon>
        <taxon>Laurasiatheria</taxon>
        <taxon>Artiodactyla</taxon>
        <taxon>Ruminantia</taxon>
        <taxon>Pecora</taxon>
        <taxon>Bovidae</taxon>
        <taxon>Caprinae</taxon>
        <taxon>Ovis</taxon>
    </lineage>
</organism>
<dbReference type="SUPFAM" id="SSF50978">
    <property type="entry name" value="WD40 repeat-like"/>
    <property type="match status" value="1"/>
</dbReference>
<accession>A0A836ALQ7</accession>